<dbReference type="Proteomes" id="UP000011518">
    <property type="component" value="Unassembled WGS sequence"/>
</dbReference>
<dbReference type="EMBL" id="KB320841">
    <property type="protein sequence ID" value="ELW62048.1"/>
    <property type="molecule type" value="Genomic_DNA"/>
</dbReference>
<evidence type="ECO:0000313" key="1">
    <source>
        <dbReference type="EMBL" id="ELW62048.1"/>
    </source>
</evidence>
<keyword evidence="2" id="KW-1185">Reference proteome</keyword>
<evidence type="ECO:0000313" key="2">
    <source>
        <dbReference type="Proteomes" id="UP000011518"/>
    </source>
</evidence>
<reference evidence="2" key="1">
    <citation type="submission" date="2012-07" db="EMBL/GenBank/DDBJ databases">
        <title>Genome of the Chinese tree shrew, a rising model animal genetically related to primates.</title>
        <authorList>
            <person name="Zhang G."/>
            <person name="Fan Y."/>
            <person name="Yao Y."/>
            <person name="Huang Z."/>
        </authorList>
    </citation>
    <scope>NUCLEOTIDE SEQUENCE [LARGE SCALE GENOMIC DNA]</scope>
</reference>
<gene>
    <name evidence="1" type="ORF">TREES_T100019503</name>
</gene>
<protein>
    <submittedName>
        <fullName evidence="1">Uncharacterized protein</fullName>
    </submittedName>
</protein>
<dbReference type="AlphaFoldDB" id="L9KHB4"/>
<sequence>MHEVLSKIVEGMDDCAGEGDGKKLDMGYGMAPQKYRKEKYPLQYPWEQHLAKLQRLVLAEDLGEQGAGCARGPQGGERT</sequence>
<reference evidence="2" key="2">
    <citation type="journal article" date="2013" name="Nat. Commun.">
        <title>Genome of the Chinese tree shrew.</title>
        <authorList>
            <person name="Fan Y."/>
            <person name="Huang Z.Y."/>
            <person name="Cao C.C."/>
            <person name="Chen C.S."/>
            <person name="Chen Y.X."/>
            <person name="Fan D.D."/>
            <person name="He J."/>
            <person name="Hou H.L."/>
            <person name="Hu L."/>
            <person name="Hu X.T."/>
            <person name="Jiang X.T."/>
            <person name="Lai R."/>
            <person name="Lang Y.S."/>
            <person name="Liang B."/>
            <person name="Liao S.G."/>
            <person name="Mu D."/>
            <person name="Ma Y.Y."/>
            <person name="Niu Y.Y."/>
            <person name="Sun X.Q."/>
            <person name="Xia J.Q."/>
            <person name="Xiao J."/>
            <person name="Xiong Z.Q."/>
            <person name="Xu L."/>
            <person name="Yang L."/>
            <person name="Zhang Y."/>
            <person name="Zhao W."/>
            <person name="Zhao X.D."/>
            <person name="Zheng Y.T."/>
            <person name="Zhou J.M."/>
            <person name="Zhu Y.B."/>
            <person name="Zhang G.J."/>
            <person name="Wang J."/>
            <person name="Yao Y.G."/>
        </authorList>
    </citation>
    <scope>NUCLEOTIDE SEQUENCE [LARGE SCALE GENOMIC DNA]</scope>
</reference>
<name>L9KHB4_TUPCH</name>
<accession>L9KHB4</accession>
<organism evidence="1 2">
    <name type="scientific">Tupaia chinensis</name>
    <name type="common">Chinese tree shrew</name>
    <name type="synonym">Tupaia belangeri chinensis</name>
    <dbReference type="NCBI Taxonomy" id="246437"/>
    <lineage>
        <taxon>Eukaryota</taxon>
        <taxon>Metazoa</taxon>
        <taxon>Chordata</taxon>
        <taxon>Craniata</taxon>
        <taxon>Vertebrata</taxon>
        <taxon>Euteleostomi</taxon>
        <taxon>Mammalia</taxon>
        <taxon>Eutheria</taxon>
        <taxon>Euarchontoglires</taxon>
        <taxon>Scandentia</taxon>
        <taxon>Tupaiidae</taxon>
        <taxon>Tupaia</taxon>
    </lineage>
</organism>
<proteinExistence type="predicted"/>
<dbReference type="InParanoid" id="L9KHB4"/>